<keyword evidence="4" id="KW-1185">Reference proteome</keyword>
<dbReference type="SUPFAM" id="SSF53098">
    <property type="entry name" value="Ribonuclease H-like"/>
    <property type="match status" value="2"/>
</dbReference>
<keyword evidence="3" id="KW-0695">RNA-directed DNA polymerase</keyword>
<evidence type="ECO:0000313" key="4">
    <source>
        <dbReference type="Proteomes" id="UP001151760"/>
    </source>
</evidence>
<dbReference type="PANTHER" id="PTHR48475">
    <property type="entry name" value="RIBONUCLEASE H"/>
    <property type="match status" value="1"/>
</dbReference>
<feature type="domain" description="RNase H type-1" evidence="1">
    <location>
        <begin position="176"/>
        <end position="232"/>
    </location>
</feature>
<dbReference type="Proteomes" id="UP001151760">
    <property type="component" value="Unassembled WGS sequence"/>
</dbReference>
<gene>
    <name evidence="3" type="ORF">Tco_1003624</name>
</gene>
<dbReference type="InterPro" id="IPR012337">
    <property type="entry name" value="RNaseH-like_sf"/>
</dbReference>
<keyword evidence="3" id="KW-0548">Nucleotidyltransferase</keyword>
<sequence length="500" mass="56330">MIAIAATLSKTLKEKLCGLLRSNKDIFVCTPADMTGIPLKLAEQKLNIESRTFLNAEAEADFHELKSHLQSLPALTVPKPEETLILYLAAATEAVRAILLRERGNVQKPIYFVSRALQGSEINYPNLKKAIELGEHEILCKPRSAIKGQILPNFLAESPTVIDSHAKYIIGTPRKGTSTWAMFTDGAFTSNNEVEYKALVAGLELAIQMEAQYLEVYTDSLLIANQVKGPVQANYVLHEAHLGSCGAHTEPRRTAQKAVRLGYYWPIMYQDETRVCEINIVGPFPESPGRVKFLIVAIDYFTMWAEAEHVATITGMIISGNEKQFANNPFRELGEELEIKQKFTSVAHSQAYITIARIGNGCTPFSLVYGSEAILPPEIGLPTYRINTFQPATNDMKLRLNLDFLEEQREMASLRNARYKRQIEGYYNKRVRNNQLQISDFVLRKNEASRQEGQRKLDPNWEGPYQIVDAKRTGTYVLADMKGHIVSRKLQISNLRKSHL</sequence>
<reference evidence="3" key="1">
    <citation type="journal article" date="2022" name="Int. J. Mol. Sci.">
        <title>Draft Genome of Tanacetum Coccineum: Genomic Comparison of Closely Related Tanacetum-Family Plants.</title>
        <authorList>
            <person name="Yamashiro T."/>
            <person name="Shiraishi A."/>
            <person name="Nakayama K."/>
            <person name="Satake H."/>
        </authorList>
    </citation>
    <scope>NUCLEOTIDE SEQUENCE</scope>
</reference>
<organism evidence="3 4">
    <name type="scientific">Tanacetum coccineum</name>
    <dbReference type="NCBI Taxonomy" id="301880"/>
    <lineage>
        <taxon>Eukaryota</taxon>
        <taxon>Viridiplantae</taxon>
        <taxon>Streptophyta</taxon>
        <taxon>Embryophyta</taxon>
        <taxon>Tracheophyta</taxon>
        <taxon>Spermatophyta</taxon>
        <taxon>Magnoliopsida</taxon>
        <taxon>eudicotyledons</taxon>
        <taxon>Gunneridae</taxon>
        <taxon>Pentapetalae</taxon>
        <taxon>asterids</taxon>
        <taxon>campanulids</taxon>
        <taxon>Asterales</taxon>
        <taxon>Asteraceae</taxon>
        <taxon>Asteroideae</taxon>
        <taxon>Anthemideae</taxon>
        <taxon>Anthemidinae</taxon>
        <taxon>Tanacetum</taxon>
    </lineage>
</organism>
<name>A0ABQ5F9M1_9ASTR</name>
<dbReference type="InterPro" id="IPR036397">
    <property type="entry name" value="RNaseH_sf"/>
</dbReference>
<evidence type="ECO:0000259" key="1">
    <source>
        <dbReference type="Pfam" id="PF13456"/>
    </source>
</evidence>
<dbReference type="PANTHER" id="PTHR48475:SF1">
    <property type="entry name" value="RNASE H TYPE-1 DOMAIN-CONTAINING PROTEIN"/>
    <property type="match status" value="1"/>
</dbReference>
<proteinExistence type="predicted"/>
<dbReference type="Pfam" id="PF17919">
    <property type="entry name" value="RT_RNaseH_2"/>
    <property type="match status" value="1"/>
</dbReference>
<reference evidence="3" key="2">
    <citation type="submission" date="2022-01" db="EMBL/GenBank/DDBJ databases">
        <authorList>
            <person name="Yamashiro T."/>
            <person name="Shiraishi A."/>
            <person name="Satake H."/>
            <person name="Nakayama K."/>
        </authorList>
    </citation>
    <scope>NUCLEOTIDE SEQUENCE</scope>
</reference>
<feature type="domain" description="Reverse transcriptase/retrotransposon-derived protein RNase H-like" evidence="2">
    <location>
        <begin position="55"/>
        <end position="129"/>
    </location>
</feature>
<dbReference type="Gene3D" id="3.30.420.10">
    <property type="entry name" value="Ribonuclease H-like superfamily/Ribonuclease H"/>
    <property type="match status" value="2"/>
</dbReference>
<comment type="caution">
    <text evidence="3">The sequence shown here is derived from an EMBL/GenBank/DDBJ whole genome shotgun (WGS) entry which is preliminary data.</text>
</comment>
<dbReference type="SUPFAM" id="SSF56672">
    <property type="entry name" value="DNA/RNA polymerases"/>
    <property type="match status" value="1"/>
</dbReference>
<dbReference type="GO" id="GO:0003964">
    <property type="term" value="F:RNA-directed DNA polymerase activity"/>
    <property type="evidence" value="ECO:0007669"/>
    <property type="project" value="UniProtKB-KW"/>
</dbReference>
<dbReference type="Pfam" id="PF13456">
    <property type="entry name" value="RVT_3"/>
    <property type="match status" value="1"/>
</dbReference>
<protein>
    <submittedName>
        <fullName evidence="3">Reverse transcriptase domain-containing protein</fullName>
    </submittedName>
</protein>
<dbReference type="EMBL" id="BQNB010017168">
    <property type="protein sequence ID" value="GJT60091.1"/>
    <property type="molecule type" value="Genomic_DNA"/>
</dbReference>
<accession>A0ABQ5F9M1</accession>
<dbReference type="InterPro" id="IPR043502">
    <property type="entry name" value="DNA/RNA_pol_sf"/>
</dbReference>
<keyword evidence="3" id="KW-0808">Transferase</keyword>
<evidence type="ECO:0000313" key="3">
    <source>
        <dbReference type="EMBL" id="GJT60091.1"/>
    </source>
</evidence>
<dbReference type="InterPro" id="IPR041577">
    <property type="entry name" value="RT_RNaseH_2"/>
</dbReference>
<dbReference type="InterPro" id="IPR002156">
    <property type="entry name" value="RNaseH_domain"/>
</dbReference>
<evidence type="ECO:0000259" key="2">
    <source>
        <dbReference type="Pfam" id="PF17919"/>
    </source>
</evidence>